<accession>A0A4Y2HLR8</accession>
<evidence type="ECO:0000313" key="2">
    <source>
        <dbReference type="EMBL" id="GBM66344.1"/>
    </source>
</evidence>
<evidence type="ECO:0000256" key="1">
    <source>
        <dbReference type="SAM" id="MobiDB-lite"/>
    </source>
</evidence>
<dbReference type="EMBL" id="BGPR01002020">
    <property type="protein sequence ID" value="GBM66344.1"/>
    <property type="molecule type" value="Genomic_DNA"/>
</dbReference>
<organism evidence="2 3">
    <name type="scientific">Araneus ventricosus</name>
    <name type="common">Orbweaver spider</name>
    <name type="synonym">Epeira ventricosa</name>
    <dbReference type="NCBI Taxonomy" id="182803"/>
    <lineage>
        <taxon>Eukaryota</taxon>
        <taxon>Metazoa</taxon>
        <taxon>Ecdysozoa</taxon>
        <taxon>Arthropoda</taxon>
        <taxon>Chelicerata</taxon>
        <taxon>Arachnida</taxon>
        <taxon>Araneae</taxon>
        <taxon>Araneomorphae</taxon>
        <taxon>Entelegynae</taxon>
        <taxon>Araneoidea</taxon>
        <taxon>Araneidae</taxon>
        <taxon>Araneus</taxon>
    </lineage>
</organism>
<name>A0A4Y2HLR8_ARAVE</name>
<dbReference type="AlphaFoldDB" id="A0A4Y2HLR8"/>
<comment type="caution">
    <text evidence="2">The sequence shown here is derived from an EMBL/GenBank/DDBJ whole genome shotgun (WGS) entry which is preliminary data.</text>
</comment>
<reference evidence="2 3" key="1">
    <citation type="journal article" date="2019" name="Sci. Rep.">
        <title>Orb-weaving spider Araneus ventricosus genome elucidates the spidroin gene catalogue.</title>
        <authorList>
            <person name="Kono N."/>
            <person name="Nakamura H."/>
            <person name="Ohtoshi R."/>
            <person name="Moran D.A.P."/>
            <person name="Shinohara A."/>
            <person name="Yoshida Y."/>
            <person name="Fujiwara M."/>
            <person name="Mori M."/>
            <person name="Tomita M."/>
            <person name="Arakawa K."/>
        </authorList>
    </citation>
    <scope>NUCLEOTIDE SEQUENCE [LARGE SCALE GENOMIC DNA]</scope>
</reference>
<sequence>MLSSPASQLALKVIPRRRSHSENVPNRSTPSKSKDDSHSVYSLSNRPWRHMEISCEIRISAPNRDIQKIIAFSGIFDLSPDFQNGRQGQGFRPGHCRSFHTYPCKTLFATIRQKHM</sequence>
<protein>
    <submittedName>
        <fullName evidence="2">Uncharacterized protein</fullName>
    </submittedName>
</protein>
<dbReference type="Proteomes" id="UP000499080">
    <property type="component" value="Unassembled WGS sequence"/>
</dbReference>
<feature type="compositionally biased region" description="Polar residues" evidence="1">
    <location>
        <begin position="22"/>
        <end position="31"/>
    </location>
</feature>
<feature type="region of interest" description="Disordered" evidence="1">
    <location>
        <begin position="1"/>
        <end position="41"/>
    </location>
</feature>
<proteinExistence type="predicted"/>
<evidence type="ECO:0000313" key="3">
    <source>
        <dbReference type="Proteomes" id="UP000499080"/>
    </source>
</evidence>
<gene>
    <name evidence="2" type="ORF">AVEN_240493_1</name>
</gene>
<keyword evidence="3" id="KW-1185">Reference proteome</keyword>